<dbReference type="SMART" id="SM00986">
    <property type="entry name" value="UDG"/>
    <property type="match status" value="1"/>
</dbReference>
<evidence type="ECO:0000256" key="4">
    <source>
        <dbReference type="ARBA" id="ARBA00022801"/>
    </source>
</evidence>
<dbReference type="Proteomes" id="UP001597104">
    <property type="component" value="Unassembled WGS sequence"/>
</dbReference>
<keyword evidence="2" id="KW-0479">Metal-binding</keyword>
<keyword evidence="6" id="KW-0411">Iron-sulfur</keyword>
<dbReference type="InterPro" id="IPR036895">
    <property type="entry name" value="Uracil-DNA_glycosylase-like_sf"/>
</dbReference>
<dbReference type="EMBL" id="JBHTIO010000030">
    <property type="protein sequence ID" value="MFD0897242.1"/>
    <property type="molecule type" value="Genomic_DNA"/>
</dbReference>
<name>A0ABW3ECY7_9LACO</name>
<proteinExistence type="predicted"/>
<evidence type="ECO:0000256" key="7">
    <source>
        <dbReference type="ARBA" id="ARBA00023204"/>
    </source>
</evidence>
<evidence type="ECO:0000256" key="1">
    <source>
        <dbReference type="ARBA" id="ARBA00022485"/>
    </source>
</evidence>
<accession>A0ABW3ECY7</accession>
<evidence type="ECO:0000313" key="9">
    <source>
        <dbReference type="EMBL" id="MFD0897242.1"/>
    </source>
</evidence>
<dbReference type="Gene3D" id="3.40.470.10">
    <property type="entry name" value="Uracil-DNA glycosylase-like domain"/>
    <property type="match status" value="1"/>
</dbReference>
<keyword evidence="4 9" id="KW-0378">Hydrolase</keyword>
<keyword evidence="5" id="KW-0408">Iron</keyword>
<evidence type="ECO:0000256" key="6">
    <source>
        <dbReference type="ARBA" id="ARBA00023014"/>
    </source>
</evidence>
<evidence type="ECO:0000256" key="2">
    <source>
        <dbReference type="ARBA" id="ARBA00022723"/>
    </source>
</evidence>
<feature type="domain" description="Uracil-DNA glycosylase-like" evidence="8">
    <location>
        <begin position="26"/>
        <end position="205"/>
    </location>
</feature>
<sequence>MTVVLPASLMARGWQTVHGDVEGLVAGDGSLTPRFILVGEAPGETEVTAQKPFTGRAGVELDKSLAVLGVTRADIFITSAYHSRPFHQRTKIAKRTGAAYLKKDNRPPTQREIRQQAFLLDYELAQLPTDLILTIGNVGLRRLLGPTYRVGTVHGQLFTGPVQCYDAATQKYVPTKRIYRVMPTFHPAAVFYNRQLQLALTADLARFKQLL</sequence>
<keyword evidence="10" id="KW-1185">Reference proteome</keyword>
<evidence type="ECO:0000313" key="10">
    <source>
        <dbReference type="Proteomes" id="UP001597104"/>
    </source>
</evidence>
<keyword evidence="3" id="KW-0227">DNA damage</keyword>
<dbReference type="Pfam" id="PF03167">
    <property type="entry name" value="UDG"/>
    <property type="match status" value="1"/>
</dbReference>
<keyword evidence="1" id="KW-0004">4Fe-4S</keyword>
<evidence type="ECO:0000256" key="3">
    <source>
        <dbReference type="ARBA" id="ARBA00022763"/>
    </source>
</evidence>
<dbReference type="GO" id="GO:0004844">
    <property type="term" value="F:uracil DNA N-glycosylase activity"/>
    <property type="evidence" value="ECO:0007669"/>
    <property type="project" value="UniProtKB-EC"/>
</dbReference>
<dbReference type="InterPro" id="IPR005122">
    <property type="entry name" value="Uracil-DNA_glycosylase-like"/>
</dbReference>
<dbReference type="CDD" id="cd10030">
    <property type="entry name" value="UDG-F4_TTUDGA_SPO1dp_like"/>
    <property type="match status" value="1"/>
</dbReference>
<comment type="caution">
    <text evidence="9">The sequence shown here is derived from an EMBL/GenBank/DDBJ whole genome shotgun (WGS) entry which is preliminary data.</text>
</comment>
<reference evidence="10" key="1">
    <citation type="journal article" date="2019" name="Int. J. Syst. Evol. Microbiol.">
        <title>The Global Catalogue of Microorganisms (GCM) 10K type strain sequencing project: providing services to taxonomists for standard genome sequencing and annotation.</title>
        <authorList>
            <consortium name="The Broad Institute Genomics Platform"/>
            <consortium name="The Broad Institute Genome Sequencing Center for Infectious Disease"/>
            <person name="Wu L."/>
            <person name="Ma J."/>
        </authorList>
    </citation>
    <scope>NUCLEOTIDE SEQUENCE [LARGE SCALE GENOMIC DNA]</scope>
    <source>
        <strain evidence="10">CCM 8925</strain>
    </source>
</reference>
<dbReference type="RefSeq" id="WP_137638002.1">
    <property type="nucleotide sequence ID" value="NZ_BJDN01000016.1"/>
</dbReference>
<dbReference type="PANTHER" id="PTHR33693:SF1">
    <property type="entry name" value="TYPE-4 URACIL-DNA GLYCOSYLASE"/>
    <property type="match status" value="1"/>
</dbReference>
<dbReference type="EC" id="3.2.2.27" evidence="9"/>
<keyword evidence="9" id="KW-0326">Glycosidase</keyword>
<dbReference type="PANTHER" id="PTHR33693">
    <property type="entry name" value="TYPE-5 URACIL-DNA GLYCOSYLASE"/>
    <property type="match status" value="1"/>
</dbReference>
<dbReference type="SUPFAM" id="SSF52141">
    <property type="entry name" value="Uracil-DNA glycosylase-like"/>
    <property type="match status" value="1"/>
</dbReference>
<evidence type="ECO:0000259" key="8">
    <source>
        <dbReference type="SMART" id="SM00986"/>
    </source>
</evidence>
<keyword evidence="7" id="KW-0234">DNA repair</keyword>
<organism evidence="9 10">
    <name type="scientific">Loigolactobacillus binensis</name>
    <dbReference type="NCBI Taxonomy" id="2559922"/>
    <lineage>
        <taxon>Bacteria</taxon>
        <taxon>Bacillati</taxon>
        <taxon>Bacillota</taxon>
        <taxon>Bacilli</taxon>
        <taxon>Lactobacillales</taxon>
        <taxon>Lactobacillaceae</taxon>
        <taxon>Loigolactobacillus</taxon>
    </lineage>
</organism>
<gene>
    <name evidence="9" type="ORF">ACFQZ7_05760</name>
</gene>
<protein>
    <submittedName>
        <fullName evidence="9">Uracil-DNA glycosylase</fullName>
        <ecNumber evidence="9">3.2.2.27</ecNumber>
    </submittedName>
</protein>
<evidence type="ECO:0000256" key="5">
    <source>
        <dbReference type="ARBA" id="ARBA00023004"/>
    </source>
</evidence>
<dbReference type="SMART" id="SM00987">
    <property type="entry name" value="UreE_C"/>
    <property type="match status" value="1"/>
</dbReference>
<dbReference type="InterPro" id="IPR051536">
    <property type="entry name" value="UDG_Type-4/5"/>
</dbReference>